<keyword evidence="1" id="KW-0963">Cytoplasm</keyword>
<sequence length="124" mass="12951">MSSVTFTAPPPGLAPYVDFSLDAVHGAEGLFSLRSTDEAAVRLFLVDPAVYAPGYRPDLSPAQLEPLGPEASGVQVLLVANPGEDGTTVNLMAPILLNPANGICSQVVLEGSRWPVRAQLPLAE</sequence>
<keyword evidence="2" id="KW-1005">Bacterial flagellum biogenesis</keyword>
<dbReference type="PANTHER" id="PTHR39190">
    <property type="entry name" value="FLAGELLAR ASSEMBLY FACTOR FLIW"/>
    <property type="match status" value="1"/>
</dbReference>
<dbReference type="InterPro" id="IPR024046">
    <property type="entry name" value="Flagellar_assmbl_FliW_dom_sf"/>
</dbReference>
<dbReference type="InterPro" id="IPR003775">
    <property type="entry name" value="Flagellar_assembly_factor_FliW"/>
</dbReference>
<keyword evidence="3" id="KW-0810">Translation regulation</keyword>
<proteinExistence type="predicted"/>
<dbReference type="SUPFAM" id="SSF141457">
    <property type="entry name" value="BH3618-like"/>
    <property type="match status" value="1"/>
</dbReference>
<accession>A0A3B0F3R7</accession>
<reference evidence="5" key="2">
    <citation type="submission" date="2018-10" db="EMBL/GenBank/DDBJ databases">
        <authorList>
            <person name="Wang Y."/>
            <person name="Wang J."/>
            <person name="Yang X."/>
            <person name="Wang Z."/>
            <person name="Huang Y."/>
        </authorList>
    </citation>
    <scope>NUCLEOTIDE SEQUENCE [LARGE SCALE GENOMIC DNA]</scope>
    <source>
        <strain evidence="5">J015</strain>
    </source>
</reference>
<keyword evidence="4" id="KW-0966">Cell projection</keyword>
<dbReference type="Proteomes" id="UP000273159">
    <property type="component" value="Unassembled WGS sequence"/>
</dbReference>
<reference evidence="4 5" key="1">
    <citation type="submission" date="2018-10" db="EMBL/GenBank/DDBJ databases">
        <title>Genome-guide identification and characterization of bacteria that degrade polycyclic aromatic hydrocarbons and resist hexavalent chromium simultaneously.</title>
        <authorList>
            <person name="Feng H."/>
        </authorList>
    </citation>
    <scope>NUCLEOTIDE SEQUENCE [LARGE SCALE GENOMIC DNA]</scope>
    <source>
        <strain evidence="4 5">J015</strain>
    </source>
</reference>
<evidence type="ECO:0000313" key="4">
    <source>
        <dbReference type="EMBL" id="RKO21566.1"/>
    </source>
</evidence>
<organism evidence="4 5">
    <name type="scientific">Pseudarthrobacter phenanthrenivorans</name>
    <name type="common">Arthrobacter phenanthrenivorans</name>
    <dbReference type="NCBI Taxonomy" id="361575"/>
    <lineage>
        <taxon>Bacteria</taxon>
        <taxon>Bacillati</taxon>
        <taxon>Actinomycetota</taxon>
        <taxon>Actinomycetes</taxon>
        <taxon>Micrococcales</taxon>
        <taxon>Micrococcaceae</taxon>
        <taxon>Pseudarthrobacter</taxon>
    </lineage>
</organism>
<keyword evidence="4" id="KW-0282">Flagellum</keyword>
<dbReference type="GO" id="GO:0044780">
    <property type="term" value="P:bacterial-type flagellum assembly"/>
    <property type="evidence" value="ECO:0007669"/>
    <property type="project" value="InterPro"/>
</dbReference>
<dbReference type="RefSeq" id="WP_120693133.1">
    <property type="nucleotide sequence ID" value="NZ_RBNH01000016.1"/>
</dbReference>
<gene>
    <name evidence="4" type="ORF">D7Z96_15855</name>
</gene>
<evidence type="ECO:0000313" key="5">
    <source>
        <dbReference type="Proteomes" id="UP000273159"/>
    </source>
</evidence>
<dbReference type="Pfam" id="PF02623">
    <property type="entry name" value="FliW"/>
    <property type="match status" value="1"/>
</dbReference>
<name>A0A3B0F3R7_PSEPS</name>
<dbReference type="PANTHER" id="PTHR39190:SF1">
    <property type="entry name" value="FLAGELLAR ASSEMBLY FACTOR FLIW"/>
    <property type="match status" value="1"/>
</dbReference>
<evidence type="ECO:0000256" key="2">
    <source>
        <dbReference type="ARBA" id="ARBA00022795"/>
    </source>
</evidence>
<comment type="caution">
    <text evidence="4">The sequence shown here is derived from an EMBL/GenBank/DDBJ whole genome shotgun (WGS) entry which is preliminary data.</text>
</comment>
<dbReference type="GO" id="GO:0006417">
    <property type="term" value="P:regulation of translation"/>
    <property type="evidence" value="ECO:0007669"/>
    <property type="project" value="UniProtKB-KW"/>
</dbReference>
<evidence type="ECO:0000256" key="1">
    <source>
        <dbReference type="ARBA" id="ARBA00022490"/>
    </source>
</evidence>
<dbReference type="EMBL" id="RBNH01000016">
    <property type="protein sequence ID" value="RKO21566.1"/>
    <property type="molecule type" value="Genomic_DNA"/>
</dbReference>
<dbReference type="AlphaFoldDB" id="A0A3B0F3R7"/>
<protein>
    <submittedName>
        <fullName evidence="4">Flagellar assembly protein FliW</fullName>
    </submittedName>
</protein>
<evidence type="ECO:0000256" key="3">
    <source>
        <dbReference type="ARBA" id="ARBA00022845"/>
    </source>
</evidence>
<dbReference type="Gene3D" id="2.30.290.10">
    <property type="entry name" value="BH3618-like"/>
    <property type="match status" value="1"/>
</dbReference>
<keyword evidence="4" id="KW-0969">Cilium</keyword>